<name>A0A821UFC0_9NEOP</name>
<accession>A0A821UFC0</accession>
<protein>
    <submittedName>
        <fullName evidence="1">Uncharacterized protein</fullName>
    </submittedName>
</protein>
<gene>
    <name evidence="1" type="ORF">PMACD_LOCUS10293</name>
</gene>
<reference evidence="1" key="1">
    <citation type="submission" date="2021-02" db="EMBL/GenBank/DDBJ databases">
        <authorList>
            <person name="Steward A R."/>
        </authorList>
    </citation>
    <scope>NUCLEOTIDE SEQUENCE</scope>
</reference>
<comment type="caution">
    <text evidence="1">The sequence shown here is derived from an EMBL/GenBank/DDBJ whole genome shotgun (WGS) entry which is preliminary data.</text>
</comment>
<organism evidence="1 2">
    <name type="scientific">Pieris macdunnoughi</name>
    <dbReference type="NCBI Taxonomy" id="345717"/>
    <lineage>
        <taxon>Eukaryota</taxon>
        <taxon>Metazoa</taxon>
        <taxon>Ecdysozoa</taxon>
        <taxon>Arthropoda</taxon>
        <taxon>Hexapoda</taxon>
        <taxon>Insecta</taxon>
        <taxon>Pterygota</taxon>
        <taxon>Neoptera</taxon>
        <taxon>Endopterygota</taxon>
        <taxon>Lepidoptera</taxon>
        <taxon>Glossata</taxon>
        <taxon>Ditrysia</taxon>
        <taxon>Papilionoidea</taxon>
        <taxon>Pieridae</taxon>
        <taxon>Pierinae</taxon>
        <taxon>Pieris</taxon>
    </lineage>
</organism>
<dbReference type="EMBL" id="CAJOBZ010000031">
    <property type="protein sequence ID" value="CAF4889115.1"/>
    <property type="molecule type" value="Genomic_DNA"/>
</dbReference>
<proteinExistence type="predicted"/>
<dbReference type="Proteomes" id="UP000663880">
    <property type="component" value="Unassembled WGS sequence"/>
</dbReference>
<evidence type="ECO:0000313" key="1">
    <source>
        <dbReference type="EMBL" id="CAF4889115.1"/>
    </source>
</evidence>
<dbReference type="AlphaFoldDB" id="A0A821UFC0"/>
<keyword evidence="2" id="KW-1185">Reference proteome</keyword>
<sequence length="83" mass="8811">MQLIPVAAATSDRTRAANASLRSGRPLQLGVAAGRVRPGARAIWRFHTMVSISMAAATWPLVRYCPRSVEEASSSYGGGQLVV</sequence>
<evidence type="ECO:0000313" key="2">
    <source>
        <dbReference type="Proteomes" id="UP000663880"/>
    </source>
</evidence>